<evidence type="ECO:0000313" key="8">
    <source>
        <dbReference type="EMBL" id="SFG94432.1"/>
    </source>
</evidence>
<reference evidence="9" key="1">
    <citation type="submission" date="2016-10" db="EMBL/GenBank/DDBJ databases">
        <authorList>
            <person name="Varghese N."/>
            <person name="Submissions S."/>
        </authorList>
    </citation>
    <scope>NUCLEOTIDE SEQUENCE [LARGE SCALE GENOMIC DNA]</scope>
    <source>
        <strain evidence="9">DSM 17038</strain>
    </source>
</reference>
<evidence type="ECO:0000259" key="7">
    <source>
        <dbReference type="PROSITE" id="PS51510"/>
    </source>
</evidence>
<dbReference type="EMBL" id="FOOX01000012">
    <property type="protein sequence ID" value="SFG94432.1"/>
    <property type="molecule type" value="Genomic_DNA"/>
</dbReference>
<dbReference type="GO" id="GO:1990424">
    <property type="term" value="F:protein arginine kinase activity"/>
    <property type="evidence" value="ECO:0007669"/>
    <property type="project" value="UniProtKB-EC"/>
</dbReference>
<proteinExistence type="inferred from homology"/>
<evidence type="ECO:0000256" key="4">
    <source>
        <dbReference type="ARBA" id="ARBA00022840"/>
    </source>
</evidence>
<dbReference type="PANTHER" id="PTHR11547">
    <property type="entry name" value="ARGININE OR CREATINE KINASE"/>
    <property type="match status" value="1"/>
</dbReference>
<dbReference type="PROSITE" id="PS51510">
    <property type="entry name" value="PHOSPHAGEN_KINASE_C"/>
    <property type="match status" value="1"/>
</dbReference>
<evidence type="ECO:0000256" key="3">
    <source>
        <dbReference type="ARBA" id="ARBA00022777"/>
    </source>
</evidence>
<dbReference type="InterPro" id="IPR014746">
    <property type="entry name" value="Gln_synth/guanido_kin_cat_dom"/>
</dbReference>
<evidence type="ECO:0000256" key="2">
    <source>
        <dbReference type="ARBA" id="ARBA00022741"/>
    </source>
</evidence>
<comment type="similarity">
    <text evidence="5 6">Belongs to the ATP:guanido phosphotransferase family.</text>
</comment>
<dbReference type="GO" id="GO:0005615">
    <property type="term" value="C:extracellular space"/>
    <property type="evidence" value="ECO:0007669"/>
    <property type="project" value="TreeGrafter"/>
</dbReference>
<protein>
    <recommendedName>
        <fullName evidence="5">Protein-arginine kinase</fullName>
        <ecNumber evidence="5">2.7.14.1</ecNumber>
    </recommendedName>
</protein>
<feature type="binding site" evidence="5 6">
    <location>
        <position position="125"/>
    </location>
    <ligand>
        <name>ATP</name>
        <dbReference type="ChEBI" id="CHEBI:30616"/>
    </ligand>
</feature>
<gene>
    <name evidence="5" type="primary">mcsB</name>
    <name evidence="8" type="ORF">SAMN05660649_03259</name>
</gene>
<dbReference type="PANTHER" id="PTHR11547:SF38">
    <property type="entry name" value="ARGININE KINASE 1-RELATED"/>
    <property type="match status" value="1"/>
</dbReference>
<feature type="domain" description="Phosphagen kinase C-terminal" evidence="7">
    <location>
        <begin position="25"/>
        <end position="254"/>
    </location>
</feature>
<evidence type="ECO:0000256" key="5">
    <source>
        <dbReference type="HAMAP-Rule" id="MF_00602"/>
    </source>
</evidence>
<dbReference type="InterPro" id="IPR023660">
    <property type="entry name" value="Arg_Kinase"/>
</dbReference>
<dbReference type="HAMAP" id="MF_00602">
    <property type="entry name" value="Prot_Arg_kinase"/>
    <property type="match status" value="1"/>
</dbReference>
<comment type="catalytic activity">
    <reaction evidence="5">
        <text>L-arginyl-[protein] + ATP = N(omega)-phospho-L-arginyl-[protein] + ADP + H(+)</text>
        <dbReference type="Rhea" id="RHEA:43384"/>
        <dbReference type="Rhea" id="RHEA-COMP:10532"/>
        <dbReference type="Rhea" id="RHEA-COMP:10533"/>
        <dbReference type="ChEBI" id="CHEBI:15378"/>
        <dbReference type="ChEBI" id="CHEBI:29965"/>
        <dbReference type="ChEBI" id="CHEBI:30616"/>
        <dbReference type="ChEBI" id="CHEBI:83226"/>
        <dbReference type="ChEBI" id="CHEBI:456216"/>
        <dbReference type="EC" id="2.7.14.1"/>
    </reaction>
</comment>
<dbReference type="Gene3D" id="3.30.590.10">
    <property type="entry name" value="Glutamine synthetase/guanido kinase, catalytic domain"/>
    <property type="match status" value="1"/>
</dbReference>
<feature type="binding site" evidence="5 6">
    <location>
        <begin position="28"/>
        <end position="32"/>
    </location>
    <ligand>
        <name>ATP</name>
        <dbReference type="ChEBI" id="CHEBI:30616"/>
    </ligand>
</feature>
<dbReference type="STRING" id="341036.SAMN05660649_03259"/>
<evidence type="ECO:0000256" key="6">
    <source>
        <dbReference type="PROSITE-ProRule" id="PRU00843"/>
    </source>
</evidence>
<feature type="binding site" evidence="5 6">
    <location>
        <begin position="207"/>
        <end position="212"/>
    </location>
    <ligand>
        <name>ATP</name>
        <dbReference type="ChEBI" id="CHEBI:30616"/>
    </ligand>
</feature>
<dbReference type="CDD" id="cd07930">
    <property type="entry name" value="bacterial_phosphagen_kinase"/>
    <property type="match status" value="1"/>
</dbReference>
<dbReference type="NCBIfam" id="NF002194">
    <property type="entry name" value="PRK01059.1-4"/>
    <property type="match status" value="1"/>
</dbReference>
<accession>A0A1I2VZG1</accession>
<dbReference type="AlphaFoldDB" id="A0A1I2VZG1"/>
<keyword evidence="1 5" id="KW-0808">Transferase</keyword>
<feature type="binding site" evidence="5 6">
    <location>
        <begin position="176"/>
        <end position="180"/>
    </location>
    <ligand>
        <name>ATP</name>
        <dbReference type="ChEBI" id="CHEBI:30616"/>
    </ligand>
</feature>
<organism evidence="8 9">
    <name type="scientific">Desulfotruncus arcticus DSM 17038</name>
    <dbReference type="NCBI Taxonomy" id="1121424"/>
    <lineage>
        <taxon>Bacteria</taxon>
        <taxon>Bacillati</taxon>
        <taxon>Bacillota</taxon>
        <taxon>Clostridia</taxon>
        <taxon>Eubacteriales</taxon>
        <taxon>Desulfallaceae</taxon>
        <taxon>Desulfotruncus</taxon>
    </lineage>
</organism>
<keyword evidence="5" id="KW-0021">Allosteric enzyme</keyword>
<dbReference type="Proteomes" id="UP000199337">
    <property type="component" value="Unassembled WGS sequence"/>
</dbReference>
<comment type="function">
    <text evidence="5">Catalyzes the specific phosphorylation of arginine residues in proteins.</text>
</comment>
<name>A0A1I2VZG1_9FIRM</name>
<dbReference type="SUPFAM" id="SSF55931">
    <property type="entry name" value="Glutamine synthetase/guanido kinase"/>
    <property type="match status" value="1"/>
</dbReference>
<feature type="binding site" evidence="5 6">
    <location>
        <position position="91"/>
    </location>
    <ligand>
        <name>ATP</name>
        <dbReference type="ChEBI" id="CHEBI:30616"/>
    </ligand>
</feature>
<dbReference type="InterPro" id="IPR022414">
    <property type="entry name" value="ATP-guanido_PTrfase_cat"/>
</dbReference>
<feature type="short sequence motif" description="RDXXRA motif of the pArg binding pocket involved in allosteric regulation" evidence="5">
    <location>
        <begin position="337"/>
        <end position="342"/>
    </location>
</feature>
<keyword evidence="2 5" id="KW-0547">Nucleotide-binding</keyword>
<dbReference type="EC" id="2.7.14.1" evidence="5"/>
<dbReference type="InterPro" id="IPR000749">
    <property type="entry name" value="ATP-guanido_PTrfase"/>
</dbReference>
<keyword evidence="4 5" id="KW-0067">ATP-binding</keyword>
<evidence type="ECO:0000256" key="1">
    <source>
        <dbReference type="ARBA" id="ARBA00022679"/>
    </source>
</evidence>
<dbReference type="Pfam" id="PF00217">
    <property type="entry name" value="ATP-gua_Ptrans"/>
    <property type="match status" value="1"/>
</dbReference>
<dbReference type="GO" id="GO:0004111">
    <property type="term" value="F:creatine kinase activity"/>
    <property type="evidence" value="ECO:0007669"/>
    <property type="project" value="InterPro"/>
</dbReference>
<keyword evidence="3 5" id="KW-0418">Kinase</keyword>
<evidence type="ECO:0000313" key="9">
    <source>
        <dbReference type="Proteomes" id="UP000199337"/>
    </source>
</evidence>
<dbReference type="GO" id="GO:0005524">
    <property type="term" value="F:ATP binding"/>
    <property type="evidence" value="ECO:0007669"/>
    <property type="project" value="UniProtKB-UniRule"/>
</dbReference>
<comment type="activity regulation">
    <text evidence="5">Appears to be allosterically activated by the binding of pArg-containing polypeptides to the pArg-binding pocket localized in the C-terminal domain of McsB.</text>
</comment>
<keyword evidence="9" id="KW-1185">Reference proteome</keyword>
<sequence>MMSIRETVNSAKSGWMKADSPAGDIVVSSRVRVARNINGFSFPHLLEQEKAEQVIHGIQTALDNSNLKTELELNRMTELSPVERQILVEKHLISPDLLHNHEKKAVTLRDDEAISVMVNEEDHLRIQCLLPGLQLEKAWELVNRVDDGLESTLDYAFSERYGYLTACPTNAGTGMRASVMLHLPGLVLINQIKAVINAVSKLGFAVRGLYGEGTEAHGNLFQISNQVTMGHAEEEIINSLNSVTGQLLAQEREARKVLIRERREQLEDRVGRSYGILKFCHVISSEETMRRLSDVRLGVDLSLINGVNPDQLTELIVKTQPAYLLKQHGGELSPAQRDVLRAEIIRKEFNREG</sequence>
<dbReference type="GO" id="GO:0046314">
    <property type="term" value="P:phosphocreatine biosynthetic process"/>
    <property type="evidence" value="ECO:0007669"/>
    <property type="project" value="InterPro"/>
</dbReference>